<feature type="region of interest" description="Disordered" evidence="1">
    <location>
        <begin position="34"/>
        <end position="67"/>
    </location>
</feature>
<proteinExistence type="predicted"/>
<dbReference type="EMBL" id="KZ678624">
    <property type="protein sequence ID" value="PSR78049.1"/>
    <property type="molecule type" value="Genomic_DNA"/>
</dbReference>
<evidence type="ECO:0000313" key="4">
    <source>
        <dbReference type="EMBL" id="PSR78049.1"/>
    </source>
</evidence>
<dbReference type="AlphaFoldDB" id="A0A2T2ZVV8"/>
<dbReference type="InParanoid" id="A0A2T2ZVV8"/>
<name>A0A2T2ZVV8_9PEZI</name>
<keyword evidence="2" id="KW-0472">Membrane</keyword>
<evidence type="ECO:0000256" key="3">
    <source>
        <dbReference type="SAM" id="SignalP"/>
    </source>
</evidence>
<feature type="signal peptide" evidence="3">
    <location>
        <begin position="1"/>
        <end position="30"/>
    </location>
</feature>
<gene>
    <name evidence="4" type="ORF">BD289DRAFT_133139</name>
</gene>
<feature type="compositionally biased region" description="Low complexity" evidence="1">
    <location>
        <begin position="57"/>
        <end position="67"/>
    </location>
</feature>
<evidence type="ECO:0000256" key="2">
    <source>
        <dbReference type="SAM" id="Phobius"/>
    </source>
</evidence>
<reference evidence="4 5" key="1">
    <citation type="journal article" date="2018" name="Mycol. Prog.">
        <title>Coniella lustricola, a new species from submerged detritus.</title>
        <authorList>
            <person name="Raudabaugh D.B."/>
            <person name="Iturriaga T."/>
            <person name="Carver A."/>
            <person name="Mondo S."/>
            <person name="Pangilinan J."/>
            <person name="Lipzen A."/>
            <person name="He G."/>
            <person name="Amirebrahimi M."/>
            <person name="Grigoriev I.V."/>
            <person name="Miller A.N."/>
        </authorList>
    </citation>
    <scope>NUCLEOTIDE SEQUENCE [LARGE SCALE GENOMIC DNA]</scope>
    <source>
        <strain evidence="4 5">B22-T-1</strain>
    </source>
</reference>
<keyword evidence="2" id="KW-0812">Transmembrane</keyword>
<dbReference type="Proteomes" id="UP000241462">
    <property type="component" value="Unassembled WGS sequence"/>
</dbReference>
<feature type="transmembrane region" description="Helical" evidence="2">
    <location>
        <begin position="139"/>
        <end position="170"/>
    </location>
</feature>
<keyword evidence="2" id="KW-1133">Transmembrane helix</keyword>
<protein>
    <submittedName>
        <fullName evidence="4">Uncharacterized protein</fullName>
    </submittedName>
</protein>
<sequence length="204" mass="23072">MSTLLFGPSFSLLLSRLNFGFWLWLRAVGGGLTRPGRPSPPPPSVHKNDPRQDTAVPQQQDRPQDTQDTVWAWRRASQVRKRASKLLPCTRGTPLQRHAVPSLVSWPGAKVSTDHQTWSLLLADGGRPLRCLLSRPFCIMYSIVVVVAVWLYVRMTCSLWSWFVAVALLWRRNANATKPPYHPRPTSRCSVTPLPPPPKKYKTT</sequence>
<feature type="chain" id="PRO_5015555552" evidence="3">
    <location>
        <begin position="31"/>
        <end position="204"/>
    </location>
</feature>
<evidence type="ECO:0000256" key="1">
    <source>
        <dbReference type="SAM" id="MobiDB-lite"/>
    </source>
</evidence>
<organism evidence="4 5">
    <name type="scientific">Coniella lustricola</name>
    <dbReference type="NCBI Taxonomy" id="2025994"/>
    <lineage>
        <taxon>Eukaryota</taxon>
        <taxon>Fungi</taxon>
        <taxon>Dikarya</taxon>
        <taxon>Ascomycota</taxon>
        <taxon>Pezizomycotina</taxon>
        <taxon>Sordariomycetes</taxon>
        <taxon>Sordariomycetidae</taxon>
        <taxon>Diaporthales</taxon>
        <taxon>Schizoparmaceae</taxon>
        <taxon>Coniella</taxon>
    </lineage>
</organism>
<feature type="region of interest" description="Disordered" evidence="1">
    <location>
        <begin position="179"/>
        <end position="204"/>
    </location>
</feature>
<accession>A0A2T2ZVV8</accession>
<keyword evidence="3" id="KW-0732">Signal</keyword>
<keyword evidence="5" id="KW-1185">Reference proteome</keyword>
<evidence type="ECO:0000313" key="5">
    <source>
        <dbReference type="Proteomes" id="UP000241462"/>
    </source>
</evidence>